<organism evidence="1">
    <name type="scientific">viral metagenome</name>
    <dbReference type="NCBI Taxonomy" id="1070528"/>
    <lineage>
        <taxon>unclassified sequences</taxon>
        <taxon>metagenomes</taxon>
        <taxon>organismal metagenomes</taxon>
    </lineage>
</organism>
<name>A0A6M3LQB8_9ZZZZ</name>
<accession>A0A6M3LQB8</accession>
<evidence type="ECO:0000313" key="1">
    <source>
        <dbReference type="EMBL" id="QJA94855.1"/>
    </source>
</evidence>
<dbReference type="AlphaFoldDB" id="A0A6M3LQB8"/>
<sequence>MSHAPRTIIEYEILDAKEAKKRTLKGSTSQMDGRVKLTILDKNKKPRLVHTQPFGSYVSNFGKILNYLFTGATNVGMKDTSGSATASNGYAIDLSSAIANENNYGIFIGDLRNATGFSTFTPAVGIGQTIQLSDHQLYRKLPHNGGTPDTDTTYDATSVTAVNDNILKISRTFTCSRSAGLKVSEVGLIAKDINYAKYLLLARDFVISKAGNYVQVLNGETIQIDYIFTITDGSSFTTNFLRILESINKASANASVQPKTTGGSTANTTFGRATTATKARITAPATGAYGIVVGGTTGGSPPTDSVPIPVVSDYKLNSKISHTSLAHGIVTAISLTANSGETKFGVYRDFTNNGTSNIFVNEVGVVAKNNTTSLHYLINRSLLTSGDKPYVVVEPDKTLRIKVYYVFDIGSVIDLGVNPLSIKPQS</sequence>
<proteinExistence type="predicted"/>
<reference evidence="1" key="1">
    <citation type="submission" date="2020-03" db="EMBL/GenBank/DDBJ databases">
        <title>The deep terrestrial virosphere.</title>
        <authorList>
            <person name="Holmfeldt K."/>
            <person name="Nilsson E."/>
            <person name="Simone D."/>
            <person name="Lopez-Fernandez M."/>
            <person name="Wu X."/>
            <person name="de Brujin I."/>
            <person name="Lundin D."/>
            <person name="Andersson A."/>
            <person name="Bertilsson S."/>
            <person name="Dopson M."/>
        </authorList>
    </citation>
    <scope>NUCLEOTIDE SEQUENCE</scope>
    <source>
        <strain evidence="1">MM415B03717</strain>
    </source>
</reference>
<protein>
    <submittedName>
        <fullName evidence="1">Uncharacterized protein</fullName>
    </submittedName>
</protein>
<gene>
    <name evidence="1" type="ORF">MM415B03717_0007</name>
</gene>
<dbReference type="EMBL" id="MT143266">
    <property type="protein sequence ID" value="QJA94855.1"/>
    <property type="molecule type" value="Genomic_DNA"/>
</dbReference>